<evidence type="ECO:0000259" key="2">
    <source>
        <dbReference type="Pfam" id="PF05876"/>
    </source>
</evidence>
<dbReference type="InterPro" id="IPR046453">
    <property type="entry name" value="GpA_ATPase"/>
</dbReference>
<dbReference type="PANTHER" id="PTHR34413:SF2">
    <property type="entry name" value="PROPHAGE TAIL FIBER ASSEMBLY PROTEIN HOMOLOG TFAE-RELATED"/>
    <property type="match status" value="1"/>
</dbReference>
<proteinExistence type="inferred from homology"/>
<sequence length="680" mass="77828">MGSNLEKTKTDFSVLEPTKIALDYISASISKAFKKCLKPMPKINLVEWADTYRYLPDNSAEAGKWRTDRVKVAAEAMLSASDPDCQQVTVMACVQLAKTELINNLVGYYIHSEPSPIIVVMPKKEMAEGWSKERFSKMVSSTPVLKDLFSGNRRGDGNTILSKQFAGGQINVVSARNPTDLASRACRIVCCDEVDKYPQDAGNGEGDPIKIVWERSRTFGDRAKLIVCCSPTVEGISRIEAEYNLSDQRHFYQPCPHCGHAEELQWENVFMPRDEDGDYVPDKAAYVCPECDVLWDEKDRHKSINEGYWVAHNPKVKKHHGYQISAFASPFITVKGMAEKWAAAEGQPQSEKVFYNTILARTHREKGDQPNWKRLYENREDYPIASVPEGVLMITCGIDVQKDYLVYEVVGWGRGLRSWSIEKGIIEGKMEEYSTWEKLAEFMDRTYTSTGEIEMLIERCAIDSGYDTQNVYGFVRWFGSARMVAIKGEGESMKEMLGTPRPVDVTVNGERVARGVTLWKVGSAVIKEQVYRWLNLERPTDEELAGGDLFPVGFCRFPKYDEEFFKQLTAEQYISKTDNRGYVSYIWEKVRRDNHFLDCRVYARAASAMLQIDRFSDKDWINREKRIYPKIELDKPVEKPVREVSKAKKPKPKPKEEEAQVVVKRGRKRRKGNWIGRVKK</sequence>
<evidence type="ECO:0000259" key="3">
    <source>
        <dbReference type="Pfam" id="PF20454"/>
    </source>
</evidence>
<dbReference type="PANTHER" id="PTHR34413">
    <property type="entry name" value="PROPHAGE TAIL FIBER ASSEMBLY PROTEIN HOMOLOG TFAE-RELATED-RELATED"/>
    <property type="match status" value="1"/>
</dbReference>
<dbReference type="Pfam" id="PF20454">
    <property type="entry name" value="GpA_nuclease"/>
    <property type="match status" value="1"/>
</dbReference>
<dbReference type="EMBL" id="CP016231">
    <property type="protein sequence ID" value="ANP79301.1"/>
    <property type="molecule type" value="Genomic_DNA"/>
</dbReference>
<feature type="compositionally biased region" description="Basic residues" evidence="1">
    <location>
        <begin position="664"/>
        <end position="680"/>
    </location>
</feature>
<feature type="domain" description="Terminase large subunit GpA endonuclease" evidence="3">
    <location>
        <begin position="319"/>
        <end position="620"/>
    </location>
</feature>
<name>A0A1B1C364_9VIBR</name>
<dbReference type="Pfam" id="PF05876">
    <property type="entry name" value="GpA_ATPase"/>
    <property type="match status" value="1"/>
</dbReference>
<dbReference type="InterPro" id="IPR008866">
    <property type="entry name" value="Phage_lambda_GpA-like"/>
</dbReference>
<reference evidence="4" key="1">
    <citation type="journal article" date="2012" name="Science">
        <title>Ecological populations of bacteria act as socially cohesive units of antibiotic production and resistance.</title>
        <authorList>
            <person name="Cordero O.X."/>
            <person name="Wildschutte H."/>
            <person name="Kirkup B."/>
            <person name="Proehl S."/>
            <person name="Ngo L."/>
            <person name="Hussain F."/>
            <person name="Le Roux F."/>
            <person name="Mincer T."/>
            <person name="Polz M.F."/>
        </authorList>
    </citation>
    <scope>NUCLEOTIDE SEQUENCE</scope>
    <source>
        <strain evidence="4">9CS106</strain>
    </source>
</reference>
<dbReference type="AlphaFoldDB" id="A0A1B1C364"/>
<feature type="domain" description="Phage terminase large subunit GpA ATPase" evidence="2">
    <location>
        <begin position="59"/>
        <end position="309"/>
    </location>
</feature>
<feature type="region of interest" description="Disordered" evidence="1">
    <location>
        <begin position="639"/>
        <end position="680"/>
    </location>
</feature>
<organism evidence="4">
    <name type="scientific">Vibrio crassostreae 9CS106</name>
    <dbReference type="NCBI Taxonomy" id="1191300"/>
    <lineage>
        <taxon>Bacteria</taxon>
        <taxon>Pseudomonadati</taxon>
        <taxon>Pseudomonadota</taxon>
        <taxon>Gammaproteobacteria</taxon>
        <taxon>Vibrionales</taxon>
        <taxon>Vibrionaceae</taxon>
        <taxon>Vibrio</taxon>
    </lineage>
</organism>
<reference evidence="4" key="2">
    <citation type="submission" date="2016-06" db="EMBL/GenBank/DDBJ databases">
        <title>Adaptive Radiation by Waves of Gene Transfer Leads to Fine-Scale Resource Partitioning in Marine Microbes.</title>
        <authorList>
            <person name="Hehemann J.-H."/>
            <person name="Arevalo P."/>
            <person name="Datta M.S."/>
            <person name="Yu X."/>
            <person name="Corzett C."/>
            <person name="Henschel A."/>
            <person name="Preheim S.P."/>
            <person name="Timberlake S."/>
            <person name="Alm E.J."/>
            <person name="Polz M.F."/>
        </authorList>
    </citation>
    <scope>NUCLEOTIDE SEQUENCE</scope>
    <source>
        <strain evidence="4">9CS106</strain>
    </source>
</reference>
<dbReference type="InterPro" id="IPR051220">
    <property type="entry name" value="TFA_Chaperone"/>
</dbReference>
<accession>A0A1B1C364</accession>
<dbReference type="Gene3D" id="3.40.50.300">
    <property type="entry name" value="P-loop containing nucleotide triphosphate hydrolases"/>
    <property type="match status" value="1"/>
</dbReference>
<evidence type="ECO:0000256" key="1">
    <source>
        <dbReference type="SAM" id="MobiDB-lite"/>
    </source>
</evidence>
<protein>
    <submittedName>
        <fullName evidence="4">Terminase</fullName>
    </submittedName>
</protein>
<evidence type="ECO:0000313" key="4">
    <source>
        <dbReference type="EMBL" id="ANP79301.1"/>
    </source>
</evidence>
<dbReference type="GO" id="GO:0016887">
    <property type="term" value="F:ATP hydrolysis activity"/>
    <property type="evidence" value="ECO:0007669"/>
    <property type="project" value="InterPro"/>
</dbReference>
<dbReference type="HAMAP" id="MF_04144">
    <property type="entry name" value="TERL_LAMBDA"/>
    <property type="match status" value="1"/>
</dbReference>
<dbReference type="InterPro" id="IPR046454">
    <property type="entry name" value="GpA_endonuclease"/>
</dbReference>
<dbReference type="GO" id="GO:0005524">
    <property type="term" value="F:ATP binding"/>
    <property type="evidence" value="ECO:0007669"/>
    <property type="project" value="InterPro"/>
</dbReference>
<dbReference type="InterPro" id="IPR027417">
    <property type="entry name" value="P-loop_NTPase"/>
</dbReference>
<dbReference type="GO" id="GO:0004519">
    <property type="term" value="F:endonuclease activity"/>
    <property type="evidence" value="ECO:0007669"/>
    <property type="project" value="InterPro"/>
</dbReference>
<gene>
    <name evidence="4" type="ORF">A134_23085</name>
</gene>